<dbReference type="RefSeq" id="WP_088264461.1">
    <property type="nucleotide sequence ID" value="NZ_JASZ02000020.1"/>
</dbReference>
<dbReference type="InterPro" id="IPR037057">
    <property type="entry name" value="DNA_rep_MutH/T2_RE_sf"/>
</dbReference>
<dbReference type="GO" id="GO:0004519">
    <property type="term" value="F:endonuclease activity"/>
    <property type="evidence" value="ECO:0007669"/>
    <property type="project" value="UniProtKB-KW"/>
</dbReference>
<sequence>MDKKTKNRFKKDFKDALNIFSEELEKYVSTENGDWSVKGFIDVYKNIYTISSDTKIVSKILEIHIFPQILQFAEENNYNIILTEHQNYYPDLTFIHKKYQEVKFAVDLKTTYRKKSGVSSFTLGSHGSYFKERDKKKNIQYPYNEYLAHFCLGIIYTRTDMSDDASDTEIYQVQDLQEEYETENQMVGEREVTTVKNLKSITSVIKDFDFFVAEKWKIASDKQGSGNTANIGATLSIEDLRKENGIFSQLGEEWFDEYWINYESATMLKNGEPKKITTLKDFLEFKGRSDFWDKIVTRPTTRKNTK</sequence>
<keyword evidence="5" id="KW-1185">Reference proteome</keyword>
<name>A0A246B8Q0_9FLAO</name>
<keyword evidence="3" id="KW-0378">Hydrolase</keyword>
<accession>A0A246B8Q0</accession>
<protein>
    <submittedName>
        <fullName evidence="4">Restriction endonuclease</fullName>
    </submittedName>
</protein>
<evidence type="ECO:0000256" key="1">
    <source>
        <dbReference type="ARBA" id="ARBA00022722"/>
    </source>
</evidence>
<organism evidence="4 5">
    <name type="scientific">Kaistella haifensis DSM 19056</name>
    <dbReference type="NCBI Taxonomy" id="1450526"/>
    <lineage>
        <taxon>Bacteria</taxon>
        <taxon>Pseudomonadati</taxon>
        <taxon>Bacteroidota</taxon>
        <taxon>Flavobacteriia</taxon>
        <taxon>Flavobacteriales</taxon>
        <taxon>Weeksellaceae</taxon>
        <taxon>Chryseobacterium group</taxon>
        <taxon>Kaistella</taxon>
    </lineage>
</organism>
<evidence type="ECO:0000313" key="5">
    <source>
        <dbReference type="Proteomes" id="UP000197587"/>
    </source>
</evidence>
<dbReference type="SUPFAM" id="SSF52980">
    <property type="entry name" value="Restriction endonuclease-like"/>
    <property type="match status" value="1"/>
</dbReference>
<keyword evidence="1" id="KW-0540">Nuclease</keyword>
<dbReference type="EMBL" id="JASZ02000020">
    <property type="protein sequence ID" value="OWK97787.1"/>
    <property type="molecule type" value="Genomic_DNA"/>
</dbReference>
<keyword evidence="2 4" id="KW-0255">Endonuclease</keyword>
<reference evidence="4 5" key="2">
    <citation type="submission" date="2017-05" db="EMBL/GenBank/DDBJ databases">
        <title>Genome of Chryseobacterium haifense.</title>
        <authorList>
            <person name="Newman J.D."/>
        </authorList>
    </citation>
    <scope>NUCLEOTIDE SEQUENCE [LARGE SCALE GENOMIC DNA]</scope>
    <source>
        <strain evidence="4 5">DSM 19056</strain>
    </source>
</reference>
<dbReference type="GO" id="GO:0016787">
    <property type="term" value="F:hydrolase activity"/>
    <property type="evidence" value="ECO:0007669"/>
    <property type="project" value="UniProtKB-KW"/>
</dbReference>
<evidence type="ECO:0000256" key="2">
    <source>
        <dbReference type="ARBA" id="ARBA00022759"/>
    </source>
</evidence>
<gene>
    <name evidence="4" type="ORF">AP75_09525</name>
</gene>
<dbReference type="Gene3D" id="3.40.600.10">
    <property type="entry name" value="DNA mismatch repair MutH/Restriction endonuclease, type II"/>
    <property type="match status" value="2"/>
</dbReference>
<comment type="caution">
    <text evidence="4">The sequence shown here is derived from an EMBL/GenBank/DDBJ whole genome shotgun (WGS) entry which is preliminary data.</text>
</comment>
<dbReference type="InterPro" id="IPR011335">
    <property type="entry name" value="Restrct_endonuc-II-like"/>
</dbReference>
<reference evidence="4 5" key="1">
    <citation type="submission" date="2014-01" db="EMBL/GenBank/DDBJ databases">
        <authorList>
            <consortium name="Genome Consortium for Active Teaching"/>
            <person name="Sontag T.C."/>
            <person name="Newman J.D."/>
        </authorList>
    </citation>
    <scope>NUCLEOTIDE SEQUENCE [LARGE SCALE GENOMIC DNA]</scope>
    <source>
        <strain evidence="4 5">DSM 19056</strain>
    </source>
</reference>
<dbReference type="Pfam" id="PF09233">
    <property type="entry name" value="Endonuc-EcoRV"/>
    <property type="match status" value="2"/>
</dbReference>
<evidence type="ECO:0000313" key="4">
    <source>
        <dbReference type="EMBL" id="OWK97787.1"/>
    </source>
</evidence>
<dbReference type="InterPro" id="IPR015314">
    <property type="entry name" value="Restrct_endonuc_II_EcoRV"/>
</dbReference>
<dbReference type="GO" id="GO:0003677">
    <property type="term" value="F:DNA binding"/>
    <property type="evidence" value="ECO:0007669"/>
    <property type="project" value="InterPro"/>
</dbReference>
<dbReference type="CDD" id="cd22323">
    <property type="entry name" value="EcoRV-like"/>
    <property type="match status" value="1"/>
</dbReference>
<evidence type="ECO:0000256" key="3">
    <source>
        <dbReference type="ARBA" id="ARBA00022801"/>
    </source>
</evidence>
<dbReference type="AlphaFoldDB" id="A0A246B8Q0"/>
<proteinExistence type="predicted"/>
<dbReference type="Proteomes" id="UP000197587">
    <property type="component" value="Unassembled WGS sequence"/>
</dbReference>